<dbReference type="PROSITE" id="PS51674">
    <property type="entry name" value="4FE4S_WBL"/>
    <property type="match status" value="1"/>
</dbReference>
<evidence type="ECO:0000259" key="1">
    <source>
        <dbReference type="PROSITE" id="PS51674"/>
    </source>
</evidence>
<comment type="caution">
    <text evidence="2">The sequence shown here is derived from an EMBL/GenBank/DDBJ whole genome shotgun (WGS) entry which is preliminary data.</text>
</comment>
<evidence type="ECO:0000313" key="2">
    <source>
        <dbReference type="EMBL" id="MFD0890510.1"/>
    </source>
</evidence>
<sequence>MCATCPALLLCGLYATEVRPSSGIWAGRTPVQVAQLDRFVDLSQQVA</sequence>
<keyword evidence="3" id="KW-1185">Reference proteome</keyword>
<organism evidence="2 3">
    <name type="scientific">Streptosporangium algeriense</name>
    <dbReference type="NCBI Taxonomy" id="1682748"/>
    <lineage>
        <taxon>Bacteria</taxon>
        <taxon>Bacillati</taxon>
        <taxon>Actinomycetota</taxon>
        <taxon>Actinomycetes</taxon>
        <taxon>Streptosporangiales</taxon>
        <taxon>Streptosporangiaceae</taxon>
        <taxon>Streptosporangium</taxon>
    </lineage>
</organism>
<reference evidence="3" key="1">
    <citation type="journal article" date="2019" name="Int. J. Syst. Evol. Microbiol.">
        <title>The Global Catalogue of Microorganisms (GCM) 10K type strain sequencing project: providing services to taxonomists for standard genome sequencing and annotation.</title>
        <authorList>
            <consortium name="The Broad Institute Genomics Platform"/>
            <consortium name="The Broad Institute Genome Sequencing Center for Infectious Disease"/>
            <person name="Wu L."/>
            <person name="Ma J."/>
        </authorList>
    </citation>
    <scope>NUCLEOTIDE SEQUENCE [LARGE SCALE GENOMIC DNA]</scope>
    <source>
        <strain evidence="3">CCUG 62974</strain>
    </source>
</reference>
<gene>
    <name evidence="2" type="ORF">ACFQ08_38710</name>
</gene>
<protein>
    <recommendedName>
        <fullName evidence="1">4Fe-4S Wbl-type domain-containing protein</fullName>
    </recommendedName>
</protein>
<feature type="domain" description="4Fe-4S Wbl-type" evidence="1">
    <location>
        <begin position="1"/>
        <end position="35"/>
    </location>
</feature>
<accession>A0ABW3E6H2</accession>
<evidence type="ECO:0000313" key="3">
    <source>
        <dbReference type="Proteomes" id="UP001597024"/>
    </source>
</evidence>
<dbReference type="EMBL" id="JBHTHX010002489">
    <property type="protein sequence ID" value="MFD0890510.1"/>
    <property type="molecule type" value="Genomic_DNA"/>
</dbReference>
<dbReference type="Proteomes" id="UP001597024">
    <property type="component" value="Unassembled WGS sequence"/>
</dbReference>
<name>A0ABW3E6H2_9ACTN</name>
<dbReference type="InterPro" id="IPR034768">
    <property type="entry name" value="4FE4S_WBL"/>
</dbReference>
<proteinExistence type="predicted"/>